<feature type="signal peptide" evidence="9">
    <location>
        <begin position="1"/>
        <end position="27"/>
    </location>
</feature>
<dbReference type="PANTHER" id="PTHR33562:SF29">
    <property type="entry name" value="PROTEIN SLEEPLESS"/>
    <property type="match status" value="1"/>
</dbReference>
<dbReference type="PANTHER" id="PTHR33562">
    <property type="entry name" value="ATILLA, ISOFORM B-RELATED-RELATED"/>
    <property type="match status" value="1"/>
</dbReference>
<dbReference type="RefSeq" id="XP_033234274.1">
    <property type="nucleotide sequence ID" value="XM_033378383.1"/>
</dbReference>
<name>A0A6I8VUF7_DROPS</name>
<reference evidence="10" key="1">
    <citation type="submission" date="2024-06" db="UniProtKB">
        <authorList>
            <consortium name="RefSeq"/>
        </authorList>
    </citation>
    <scope>NUCLEOTIDE SEQUENCE [LARGE SCALE GENOMIC DNA]</scope>
    <source>
        <strain evidence="10">MV2-25</strain>
    </source>
</reference>
<keyword evidence="10" id="KW-1185">Reference proteome</keyword>
<evidence type="ECO:0000313" key="11">
    <source>
        <dbReference type="RefSeq" id="XP_033234274.1"/>
    </source>
</evidence>
<evidence type="ECO:0000256" key="2">
    <source>
        <dbReference type="ARBA" id="ARBA00022622"/>
    </source>
</evidence>
<evidence type="ECO:0000256" key="5">
    <source>
        <dbReference type="ARBA" id="ARBA00022989"/>
    </source>
</evidence>
<accession>A0A6I8VUF7</accession>
<keyword evidence="4 9" id="KW-0732">Signal</keyword>
<dbReference type="Pfam" id="PF17064">
    <property type="entry name" value="QVR"/>
    <property type="match status" value="1"/>
</dbReference>
<dbReference type="InParanoid" id="A0A6I8VUF7"/>
<evidence type="ECO:0000256" key="7">
    <source>
        <dbReference type="ARBA" id="ARBA00023180"/>
    </source>
</evidence>
<dbReference type="InterPro" id="IPR031424">
    <property type="entry name" value="QVR-like"/>
</dbReference>
<evidence type="ECO:0000256" key="9">
    <source>
        <dbReference type="SAM" id="SignalP"/>
    </source>
</evidence>
<dbReference type="Proteomes" id="UP000001819">
    <property type="component" value="Chromosome 2"/>
</dbReference>
<gene>
    <name evidence="11" type="primary">LOC26532920</name>
</gene>
<evidence type="ECO:0000256" key="3">
    <source>
        <dbReference type="ARBA" id="ARBA00022692"/>
    </source>
</evidence>
<sequence>MACSPQSGSRGYILNGVFSFFVAVTLGKGSVADILQCYKCSVTIEKYVVENRTITTPLCSKFEENAGYTTPCPYSTMCLKTISILHLQNGQKQEAVTRGCAQQKNTTQIFRNKQWEQEHLVQEVYDEGCTEVKDNHLAGSAKVHCYCRGELCNKSSLPRIDPNMGILILLLQALWLMHSPST</sequence>
<dbReference type="GO" id="GO:0032222">
    <property type="term" value="P:regulation of synaptic transmission, cholinergic"/>
    <property type="evidence" value="ECO:0007669"/>
    <property type="project" value="InterPro"/>
</dbReference>
<dbReference type="AlphaFoldDB" id="A0A6I8VUF7"/>
<dbReference type="KEGG" id="dpo:26532920"/>
<evidence type="ECO:0000256" key="6">
    <source>
        <dbReference type="ARBA" id="ARBA00023136"/>
    </source>
</evidence>
<keyword evidence="8" id="KW-0449">Lipoprotein</keyword>
<keyword evidence="7" id="KW-0325">Glycoprotein</keyword>
<keyword evidence="5" id="KW-1133">Transmembrane helix</keyword>
<protein>
    <submittedName>
        <fullName evidence="11">Uncharacterized protein</fullName>
    </submittedName>
</protein>
<reference evidence="11" key="2">
    <citation type="submission" date="2025-08" db="UniProtKB">
        <authorList>
            <consortium name="RefSeq"/>
        </authorList>
    </citation>
    <scope>IDENTIFICATION</scope>
    <source>
        <strain evidence="11">MV-25-SWS-2005</strain>
        <tissue evidence="11">Whole body</tissue>
    </source>
</reference>
<proteinExistence type="predicted"/>
<keyword evidence="3" id="KW-0812">Transmembrane</keyword>
<dbReference type="GO" id="GO:0098552">
    <property type="term" value="C:side of membrane"/>
    <property type="evidence" value="ECO:0007669"/>
    <property type="project" value="UniProtKB-KW"/>
</dbReference>
<organism evidence="10 11">
    <name type="scientific">Drosophila pseudoobscura pseudoobscura</name>
    <name type="common">Fruit fly</name>
    <dbReference type="NCBI Taxonomy" id="46245"/>
    <lineage>
        <taxon>Eukaryota</taxon>
        <taxon>Metazoa</taxon>
        <taxon>Ecdysozoa</taxon>
        <taxon>Arthropoda</taxon>
        <taxon>Hexapoda</taxon>
        <taxon>Insecta</taxon>
        <taxon>Pterygota</taxon>
        <taxon>Neoptera</taxon>
        <taxon>Endopterygota</taxon>
        <taxon>Diptera</taxon>
        <taxon>Brachycera</taxon>
        <taxon>Muscomorpha</taxon>
        <taxon>Ephydroidea</taxon>
        <taxon>Drosophilidae</taxon>
        <taxon>Drosophila</taxon>
        <taxon>Sophophora</taxon>
    </lineage>
</organism>
<evidence type="ECO:0000313" key="10">
    <source>
        <dbReference type="Proteomes" id="UP000001819"/>
    </source>
</evidence>
<evidence type="ECO:0000256" key="8">
    <source>
        <dbReference type="ARBA" id="ARBA00023288"/>
    </source>
</evidence>
<feature type="chain" id="PRO_5026092040" evidence="9">
    <location>
        <begin position="28"/>
        <end position="182"/>
    </location>
</feature>
<dbReference type="GO" id="GO:0030431">
    <property type="term" value="P:sleep"/>
    <property type="evidence" value="ECO:0007669"/>
    <property type="project" value="InterPro"/>
</dbReference>
<dbReference type="InterPro" id="IPR050975">
    <property type="entry name" value="Sleep_regulator"/>
</dbReference>
<evidence type="ECO:0000256" key="4">
    <source>
        <dbReference type="ARBA" id="ARBA00022729"/>
    </source>
</evidence>
<keyword evidence="2" id="KW-0336">GPI-anchor</keyword>
<keyword evidence="6" id="KW-0472">Membrane</keyword>
<evidence type="ECO:0000256" key="1">
    <source>
        <dbReference type="ARBA" id="ARBA00004589"/>
    </source>
</evidence>
<comment type="subcellular location">
    <subcellularLocation>
        <location evidence="1">Membrane</location>
        <topology evidence="1">Lipid-anchor</topology>
        <topology evidence="1">GPI-anchor</topology>
    </subcellularLocation>
</comment>